<accession>Z9JIE0</accession>
<proteinExistence type="predicted"/>
<sequence>MITLLHEDLRHLGLLMDSTDGVPAMMPFNV</sequence>
<name>Z9JIE0_9GAMM</name>
<dbReference type="Proteomes" id="UP000020406">
    <property type="component" value="Unassembled WGS sequence"/>
</dbReference>
<dbReference type="EMBL" id="JDSQ01000018">
    <property type="protein sequence ID" value="EWS77566.1"/>
    <property type="molecule type" value="Genomic_DNA"/>
</dbReference>
<dbReference type="AlphaFoldDB" id="Z9JIE0"/>
<protein>
    <submittedName>
        <fullName evidence="1">Uncharacterized protein</fullName>
    </submittedName>
</protein>
<comment type="caution">
    <text evidence="1">The sequence shown here is derived from an EMBL/GenBank/DDBJ whole genome shotgun (WGS) entry which is preliminary data.</text>
</comment>
<organism evidence="1 2">
    <name type="scientific">Xylella taiwanensis</name>
    <dbReference type="NCBI Taxonomy" id="1444770"/>
    <lineage>
        <taxon>Bacteria</taxon>
        <taxon>Pseudomonadati</taxon>
        <taxon>Pseudomonadota</taxon>
        <taxon>Gammaproteobacteria</taxon>
        <taxon>Lysobacterales</taxon>
        <taxon>Lysobacteraceae</taxon>
        <taxon>Xylella</taxon>
    </lineage>
</organism>
<evidence type="ECO:0000313" key="1">
    <source>
        <dbReference type="EMBL" id="EWS77566.1"/>
    </source>
</evidence>
<reference evidence="1 2" key="1">
    <citation type="journal article" date="2014" name="Genome Announc.">
        <title>Draft Genome Sequence of Xylella fastidiosa Pear Leaf Scorch Strain in Taiwan.</title>
        <authorList>
            <person name="Su C.C."/>
            <person name="Deng W.L."/>
            <person name="Jan F.J."/>
            <person name="Chang C.J."/>
            <person name="Huang H."/>
            <person name="Chen J."/>
        </authorList>
    </citation>
    <scope>NUCLEOTIDE SEQUENCE [LARGE SCALE GENOMIC DNA]</scope>
    <source>
        <strain evidence="1 2">PLS229</strain>
    </source>
</reference>
<gene>
    <name evidence="1" type="ORF">AF72_10155</name>
</gene>
<evidence type="ECO:0000313" key="2">
    <source>
        <dbReference type="Proteomes" id="UP000020406"/>
    </source>
</evidence>